<keyword evidence="2" id="KW-1185">Reference proteome</keyword>
<dbReference type="EMBL" id="VDMB01000015">
    <property type="protein sequence ID" value="TYT74051.1"/>
    <property type="molecule type" value="Genomic_DNA"/>
</dbReference>
<accession>A0A5S5MEA1</accession>
<protein>
    <submittedName>
        <fullName evidence="1">Uncharacterized protein</fullName>
    </submittedName>
</protein>
<name>A0A5S5MEA1_9BACT</name>
<dbReference type="AlphaFoldDB" id="A0A5S5MEA1"/>
<evidence type="ECO:0000313" key="1">
    <source>
        <dbReference type="EMBL" id="TYT74051.1"/>
    </source>
</evidence>
<comment type="caution">
    <text evidence="1">The sequence shown here is derived from an EMBL/GenBank/DDBJ whole genome shotgun (WGS) entry which is preliminary data.</text>
</comment>
<proteinExistence type="predicted"/>
<organism evidence="1 2">
    <name type="scientific">Desulfobotulus mexicanus</name>
    <dbReference type="NCBI Taxonomy" id="2586642"/>
    <lineage>
        <taxon>Bacteria</taxon>
        <taxon>Pseudomonadati</taxon>
        <taxon>Thermodesulfobacteriota</taxon>
        <taxon>Desulfobacteria</taxon>
        <taxon>Desulfobacterales</taxon>
        <taxon>Desulfobacteraceae</taxon>
        <taxon>Desulfobotulus</taxon>
    </lineage>
</organism>
<gene>
    <name evidence="1" type="ORF">FIM25_11595</name>
</gene>
<sequence>MDILLDFLKSDIGVGIAWLCTVGSTAYSIIKRRENKSLKLKMQKLENIVSIDNGQDTVAQYGEKSLYTKHNSGGMNINM</sequence>
<reference evidence="1 2" key="1">
    <citation type="submission" date="2019-06" db="EMBL/GenBank/DDBJ databases">
        <title>Desulfobotulus mexicanus sp. nov., a novel sulfate-reducing bacterium isolated from the sediment of an alkaline crater lake in Mexico.</title>
        <authorList>
            <person name="Hirschler-Rea A."/>
        </authorList>
    </citation>
    <scope>NUCLEOTIDE SEQUENCE [LARGE SCALE GENOMIC DNA]</scope>
    <source>
        <strain evidence="1 2">PAR22N</strain>
    </source>
</reference>
<evidence type="ECO:0000313" key="2">
    <source>
        <dbReference type="Proteomes" id="UP000321899"/>
    </source>
</evidence>
<dbReference type="OrthoDB" id="7067034at2"/>
<dbReference type="RefSeq" id="WP_139449477.1">
    <property type="nucleotide sequence ID" value="NZ_VDMB01000015.1"/>
</dbReference>
<dbReference type="Proteomes" id="UP000321899">
    <property type="component" value="Unassembled WGS sequence"/>
</dbReference>